<accession>A0ABN7WRJ5</accession>
<feature type="transmembrane region" description="Helical" evidence="1">
    <location>
        <begin position="12"/>
        <end position="31"/>
    </location>
</feature>
<keyword evidence="3" id="KW-1185">Reference proteome</keyword>
<name>A0ABN7WRJ5_GIGMA</name>
<sequence length="227" mass="27005">ATYNTNQLKYELYSIIGIIDDTGFPISYLYIANGKNRDIRMIITNFTQISSAQAIWKGLNIQLCKWHVLRIIEQKLASITKITTIRYDSNAANNEALLRKEVLEYIELHFHNHMLIPTAEKEFVNSSKEIWLRAVLEYLTLFVSLEVSVIHTTMSIESHWRMLRRNYLYKFNQPRIDLVCYILTEKLLPVQLHRFQLLLHERILLSWHKEFKTEWNKLTTHSIKNVQ</sequence>
<keyword evidence="1" id="KW-0812">Transmembrane</keyword>
<organism evidence="2 3">
    <name type="scientific">Gigaspora margarita</name>
    <dbReference type="NCBI Taxonomy" id="4874"/>
    <lineage>
        <taxon>Eukaryota</taxon>
        <taxon>Fungi</taxon>
        <taxon>Fungi incertae sedis</taxon>
        <taxon>Mucoromycota</taxon>
        <taxon>Glomeromycotina</taxon>
        <taxon>Glomeromycetes</taxon>
        <taxon>Diversisporales</taxon>
        <taxon>Gigasporaceae</taxon>
        <taxon>Gigaspora</taxon>
    </lineage>
</organism>
<keyword evidence="1" id="KW-1133">Transmembrane helix</keyword>
<keyword evidence="1" id="KW-0472">Membrane</keyword>
<evidence type="ECO:0000313" key="2">
    <source>
        <dbReference type="EMBL" id="CAG8838576.1"/>
    </source>
</evidence>
<reference evidence="2 3" key="1">
    <citation type="submission" date="2021-06" db="EMBL/GenBank/DDBJ databases">
        <authorList>
            <person name="Kallberg Y."/>
            <person name="Tangrot J."/>
            <person name="Rosling A."/>
        </authorList>
    </citation>
    <scope>NUCLEOTIDE SEQUENCE [LARGE SCALE GENOMIC DNA]</scope>
    <source>
        <strain evidence="2 3">120-4 pot B 10/14</strain>
    </source>
</reference>
<protein>
    <submittedName>
        <fullName evidence="2">39295_t:CDS:1</fullName>
    </submittedName>
</protein>
<evidence type="ECO:0000313" key="3">
    <source>
        <dbReference type="Proteomes" id="UP000789901"/>
    </source>
</evidence>
<gene>
    <name evidence="2" type="ORF">GMARGA_LOCUS34047</name>
</gene>
<comment type="caution">
    <text evidence="2">The sequence shown here is derived from an EMBL/GenBank/DDBJ whole genome shotgun (WGS) entry which is preliminary data.</text>
</comment>
<feature type="non-terminal residue" evidence="2">
    <location>
        <position position="1"/>
    </location>
</feature>
<proteinExistence type="predicted"/>
<evidence type="ECO:0000256" key="1">
    <source>
        <dbReference type="SAM" id="Phobius"/>
    </source>
</evidence>
<dbReference type="EMBL" id="CAJVQB010058414">
    <property type="protein sequence ID" value="CAG8838576.1"/>
    <property type="molecule type" value="Genomic_DNA"/>
</dbReference>
<feature type="non-terminal residue" evidence="2">
    <location>
        <position position="227"/>
    </location>
</feature>
<dbReference type="Proteomes" id="UP000789901">
    <property type="component" value="Unassembled WGS sequence"/>
</dbReference>